<dbReference type="PANTHER" id="PTHR11532">
    <property type="entry name" value="PROTEASE M14 CARBOXYPEPTIDASE"/>
    <property type="match status" value="1"/>
</dbReference>
<proteinExistence type="inferred from homology"/>
<dbReference type="PROSITE" id="PS52035">
    <property type="entry name" value="PEPTIDASE_M14"/>
    <property type="match status" value="1"/>
</dbReference>
<feature type="chain" id="PRO_5032647720" description="Peptidase M14 domain-containing protein" evidence="9">
    <location>
        <begin position="21"/>
        <end position="467"/>
    </location>
</feature>
<evidence type="ECO:0000256" key="7">
    <source>
        <dbReference type="ARBA" id="ARBA00023180"/>
    </source>
</evidence>
<dbReference type="Proteomes" id="UP000663845">
    <property type="component" value="Unassembled WGS sequence"/>
</dbReference>
<dbReference type="Pfam" id="PF00246">
    <property type="entry name" value="Peptidase_M14"/>
    <property type="match status" value="2"/>
</dbReference>
<dbReference type="EMBL" id="CAJNOG010000516">
    <property type="protein sequence ID" value="CAF1279151.1"/>
    <property type="molecule type" value="Genomic_DNA"/>
</dbReference>
<feature type="domain" description="Peptidase M14" evidence="10">
    <location>
        <begin position="24"/>
        <end position="366"/>
    </location>
</feature>
<dbReference type="PROSITE" id="PS00133">
    <property type="entry name" value="CARBOXYPEPT_ZN_2"/>
    <property type="match status" value="1"/>
</dbReference>
<dbReference type="SMART" id="SM00631">
    <property type="entry name" value="Zn_pept"/>
    <property type="match status" value="1"/>
</dbReference>
<evidence type="ECO:0000313" key="11">
    <source>
        <dbReference type="EMBL" id="CAF1279151.1"/>
    </source>
</evidence>
<name>A0A815CE26_9BILA</name>
<keyword evidence="7" id="KW-0325">Glycoprotein</keyword>
<evidence type="ECO:0000256" key="2">
    <source>
        <dbReference type="ARBA" id="ARBA00005988"/>
    </source>
</evidence>
<feature type="signal peptide" evidence="9">
    <location>
        <begin position="1"/>
        <end position="20"/>
    </location>
</feature>
<keyword evidence="4" id="KW-0479">Metal-binding</keyword>
<dbReference type="PROSITE" id="PS00132">
    <property type="entry name" value="CARBOXYPEPT_ZN_1"/>
    <property type="match status" value="1"/>
</dbReference>
<evidence type="ECO:0000256" key="1">
    <source>
        <dbReference type="ARBA" id="ARBA00001947"/>
    </source>
</evidence>
<dbReference type="InterPro" id="IPR057246">
    <property type="entry name" value="CARBOXYPEPT_ZN_1"/>
</dbReference>
<evidence type="ECO:0000259" key="10">
    <source>
        <dbReference type="PROSITE" id="PS52035"/>
    </source>
</evidence>
<evidence type="ECO:0000313" key="12">
    <source>
        <dbReference type="Proteomes" id="UP000663845"/>
    </source>
</evidence>
<dbReference type="GO" id="GO:0005615">
    <property type="term" value="C:extracellular space"/>
    <property type="evidence" value="ECO:0007669"/>
    <property type="project" value="TreeGrafter"/>
</dbReference>
<comment type="cofactor">
    <cofactor evidence="1">
        <name>Zn(2+)</name>
        <dbReference type="ChEBI" id="CHEBI:29105"/>
    </cofactor>
</comment>
<accession>A0A815CE26</accession>
<dbReference type="Gene3D" id="2.60.40.1120">
    <property type="entry name" value="Carboxypeptidase-like, regulatory domain"/>
    <property type="match status" value="1"/>
</dbReference>
<keyword evidence="6" id="KW-0862">Zinc</keyword>
<dbReference type="GO" id="GO:0006518">
    <property type="term" value="P:peptide metabolic process"/>
    <property type="evidence" value="ECO:0007669"/>
    <property type="project" value="TreeGrafter"/>
</dbReference>
<evidence type="ECO:0000256" key="9">
    <source>
        <dbReference type="SAM" id="SignalP"/>
    </source>
</evidence>
<comment type="similarity">
    <text evidence="2 8">Belongs to the peptidase M14 family.</text>
</comment>
<organism evidence="11 12">
    <name type="scientific">Adineta steineri</name>
    <dbReference type="NCBI Taxonomy" id="433720"/>
    <lineage>
        <taxon>Eukaryota</taxon>
        <taxon>Metazoa</taxon>
        <taxon>Spiralia</taxon>
        <taxon>Gnathifera</taxon>
        <taxon>Rotifera</taxon>
        <taxon>Eurotatoria</taxon>
        <taxon>Bdelloidea</taxon>
        <taxon>Adinetida</taxon>
        <taxon>Adinetidae</taxon>
        <taxon>Adineta</taxon>
    </lineage>
</organism>
<feature type="active site" description="Proton donor/acceptor" evidence="8">
    <location>
        <position position="336"/>
    </location>
</feature>
<dbReference type="Gene3D" id="3.40.630.10">
    <property type="entry name" value="Zn peptidases"/>
    <property type="match status" value="2"/>
</dbReference>
<dbReference type="GO" id="GO:0016485">
    <property type="term" value="P:protein processing"/>
    <property type="evidence" value="ECO:0007669"/>
    <property type="project" value="TreeGrafter"/>
</dbReference>
<dbReference type="InterPro" id="IPR050753">
    <property type="entry name" value="Peptidase_M14_domain"/>
</dbReference>
<keyword evidence="3" id="KW-0121">Carboxypeptidase</keyword>
<reference evidence="11" key="1">
    <citation type="submission" date="2021-02" db="EMBL/GenBank/DDBJ databases">
        <authorList>
            <person name="Nowell W R."/>
        </authorList>
    </citation>
    <scope>NUCLEOTIDE SEQUENCE</scope>
</reference>
<dbReference type="AlphaFoldDB" id="A0A815CE26"/>
<evidence type="ECO:0000256" key="3">
    <source>
        <dbReference type="ARBA" id="ARBA00022645"/>
    </source>
</evidence>
<evidence type="ECO:0000256" key="5">
    <source>
        <dbReference type="ARBA" id="ARBA00022801"/>
    </source>
</evidence>
<keyword evidence="9" id="KW-0732">Signal</keyword>
<keyword evidence="5" id="KW-0378">Hydrolase</keyword>
<evidence type="ECO:0000256" key="8">
    <source>
        <dbReference type="PROSITE-ProRule" id="PRU01379"/>
    </source>
</evidence>
<evidence type="ECO:0000256" key="4">
    <source>
        <dbReference type="ARBA" id="ARBA00022723"/>
    </source>
</evidence>
<dbReference type="PRINTS" id="PR00765">
    <property type="entry name" value="CRBOXYPTASEA"/>
</dbReference>
<dbReference type="GO" id="GO:0008270">
    <property type="term" value="F:zinc ion binding"/>
    <property type="evidence" value="ECO:0007669"/>
    <property type="project" value="InterPro"/>
</dbReference>
<dbReference type="InterPro" id="IPR008969">
    <property type="entry name" value="CarboxyPept-like_regulatory"/>
</dbReference>
<dbReference type="SUPFAM" id="SSF53187">
    <property type="entry name" value="Zn-dependent exopeptidases"/>
    <property type="match status" value="2"/>
</dbReference>
<dbReference type="InterPro" id="IPR000834">
    <property type="entry name" value="Peptidase_M14"/>
</dbReference>
<comment type="caution">
    <text evidence="11">The sequence shown here is derived from an EMBL/GenBank/DDBJ whole genome shotgun (WGS) entry which is preliminary data.</text>
</comment>
<dbReference type="SUPFAM" id="SSF49464">
    <property type="entry name" value="Carboxypeptidase regulatory domain-like"/>
    <property type="match status" value="1"/>
</dbReference>
<sequence>MQYNLSIILILLFIINTTETYDFHYHNYSQITDLLRTVAVRFPTKTALYEIGKTEGGRSLWALAISAYSPDQHVLLRPEVKYIANMHGNEVVGVELLLSLIEYLITSNDNQVIELINYSRIWIMPSMNPDGLELAQYVKYIANMHGNEVVGVELLLSLIEYLITSNDNQVIELINYSRIWIMPSMNPDGLELAQYGDCVTYNGRFTLNGIDLNRNFPDYLGAELTPPFRALETSAVMSWLSSVPFVLSANFHGGAFIVNIPYDRYYIGKVSTSSDDDIYQVLGQSYANRIRETNKFCNLQFDNVGTVIRGADWYEIIGSMQDYGYLNYGTIELTMEVSCCKYPYDNLLMSYWNYNRNAMIELLFQAQRGGVKGLILNENYQPIPLTQVMIDDRRPVVNVTPLGEFWRILLPGTYTLKVFHRGYEIYRQQILIKNIYMPLNLTIIIPQMAYLHYANRPIQLLSPFVTN</sequence>
<keyword evidence="3" id="KW-0645">Protease</keyword>
<dbReference type="PANTHER" id="PTHR11532:SF57">
    <property type="entry name" value="CARBOXYPEPTIDASE D, B"/>
    <property type="match status" value="1"/>
</dbReference>
<evidence type="ECO:0000256" key="6">
    <source>
        <dbReference type="ARBA" id="ARBA00022833"/>
    </source>
</evidence>
<dbReference type="GO" id="GO:0004181">
    <property type="term" value="F:metallocarboxypeptidase activity"/>
    <property type="evidence" value="ECO:0007669"/>
    <property type="project" value="InterPro"/>
</dbReference>
<gene>
    <name evidence="11" type="ORF">JYZ213_LOCUS31133</name>
</gene>
<protein>
    <recommendedName>
        <fullName evidence="10">Peptidase M14 domain-containing protein</fullName>
    </recommendedName>
</protein>
<dbReference type="InterPro" id="IPR057247">
    <property type="entry name" value="CARBOXYPEPT_ZN_2"/>
</dbReference>